<dbReference type="AlphaFoldDB" id="A0A0B6YLE2"/>
<organism evidence="2">
    <name type="scientific">Arion vulgaris</name>
    <dbReference type="NCBI Taxonomy" id="1028688"/>
    <lineage>
        <taxon>Eukaryota</taxon>
        <taxon>Metazoa</taxon>
        <taxon>Spiralia</taxon>
        <taxon>Lophotrochozoa</taxon>
        <taxon>Mollusca</taxon>
        <taxon>Gastropoda</taxon>
        <taxon>Heterobranchia</taxon>
        <taxon>Euthyneura</taxon>
        <taxon>Panpulmonata</taxon>
        <taxon>Eupulmonata</taxon>
        <taxon>Stylommatophora</taxon>
        <taxon>Helicina</taxon>
        <taxon>Arionoidea</taxon>
        <taxon>Arionidae</taxon>
        <taxon>Arion</taxon>
    </lineage>
</organism>
<proteinExistence type="predicted"/>
<dbReference type="EMBL" id="HACG01010127">
    <property type="protein sequence ID" value="CEK56992.1"/>
    <property type="molecule type" value="Transcribed_RNA"/>
</dbReference>
<gene>
    <name evidence="2" type="primary">ORF29019</name>
</gene>
<sequence length="173" mass="18714">TKPSTLSSVQLPAKLFLNQASTNMLASQSIKSEPSTQHSMGPPTTAAVPKSQVTSNQSLMFTASPSPSIMIPGHTNGIISRTTSVPTSLLVTDQQKQNIQRCSSAPYFNGPLKEPPRYDEAIKIKQQQTVIPQVNTNNNNRATSINNLSKSLRLGQIAPDIKSQTMDDVLEIL</sequence>
<feature type="non-terminal residue" evidence="2">
    <location>
        <position position="173"/>
    </location>
</feature>
<reference evidence="2" key="1">
    <citation type="submission" date="2014-12" db="EMBL/GenBank/DDBJ databases">
        <title>Insight into the proteome of Arion vulgaris.</title>
        <authorList>
            <person name="Aradska J."/>
            <person name="Bulat T."/>
            <person name="Smidak R."/>
            <person name="Sarate P."/>
            <person name="Gangsoo J."/>
            <person name="Sialana F."/>
            <person name="Bilban M."/>
            <person name="Lubec G."/>
        </authorList>
    </citation>
    <scope>NUCLEOTIDE SEQUENCE</scope>
    <source>
        <tissue evidence="2">Skin</tissue>
    </source>
</reference>
<accession>A0A0B6YLE2</accession>
<feature type="non-terminal residue" evidence="2">
    <location>
        <position position="1"/>
    </location>
</feature>
<name>A0A0B6YLE2_9EUPU</name>
<protein>
    <submittedName>
        <fullName evidence="2">Uncharacterized protein</fullName>
    </submittedName>
</protein>
<evidence type="ECO:0000313" key="2">
    <source>
        <dbReference type="EMBL" id="CEK56992.1"/>
    </source>
</evidence>
<evidence type="ECO:0000256" key="1">
    <source>
        <dbReference type="SAM" id="MobiDB-lite"/>
    </source>
</evidence>
<feature type="region of interest" description="Disordered" evidence="1">
    <location>
        <begin position="26"/>
        <end position="49"/>
    </location>
</feature>
<feature type="compositionally biased region" description="Polar residues" evidence="1">
    <location>
        <begin position="26"/>
        <end position="39"/>
    </location>
</feature>